<dbReference type="EMBL" id="JBHTIU010000012">
    <property type="protein sequence ID" value="MFD0868346.1"/>
    <property type="molecule type" value="Genomic_DNA"/>
</dbReference>
<dbReference type="SMART" id="SM00062">
    <property type="entry name" value="PBPb"/>
    <property type="match status" value="1"/>
</dbReference>
<dbReference type="InterPro" id="IPR001320">
    <property type="entry name" value="Iontro_rcpt_C"/>
</dbReference>
<dbReference type="PROSITE" id="PS01039">
    <property type="entry name" value="SBP_BACTERIAL_3"/>
    <property type="match status" value="1"/>
</dbReference>
<evidence type="ECO:0000259" key="6">
    <source>
        <dbReference type="SMART" id="SM00079"/>
    </source>
</evidence>
<protein>
    <submittedName>
        <fullName evidence="7">Transporter substrate-binding domain-containing protein</fullName>
    </submittedName>
</protein>
<proteinExistence type="inferred from homology"/>
<feature type="domain" description="Ionotropic glutamate receptor C-terminal" evidence="6">
    <location>
        <begin position="30"/>
        <end position="248"/>
    </location>
</feature>
<dbReference type="PANTHER" id="PTHR35936">
    <property type="entry name" value="MEMBRANE-BOUND LYTIC MUREIN TRANSGLYCOSYLASE F"/>
    <property type="match status" value="1"/>
</dbReference>
<name>A0ABW3D5X0_9BACL</name>
<evidence type="ECO:0000256" key="1">
    <source>
        <dbReference type="ARBA" id="ARBA00004196"/>
    </source>
</evidence>
<feature type="domain" description="Solute-binding protein family 3/N-terminal" evidence="5">
    <location>
        <begin position="30"/>
        <end position="249"/>
    </location>
</feature>
<dbReference type="Gene3D" id="3.40.190.10">
    <property type="entry name" value="Periplasmic binding protein-like II"/>
    <property type="match status" value="2"/>
</dbReference>
<organism evidence="7 8">
    <name type="scientific">Paenibacillus residui</name>
    <dbReference type="NCBI Taxonomy" id="629724"/>
    <lineage>
        <taxon>Bacteria</taxon>
        <taxon>Bacillati</taxon>
        <taxon>Bacillota</taxon>
        <taxon>Bacilli</taxon>
        <taxon>Bacillales</taxon>
        <taxon>Paenibacillaceae</taxon>
        <taxon>Paenibacillus</taxon>
    </lineage>
</organism>
<comment type="similarity">
    <text evidence="2 4">Belongs to the bacterial solute-binding protein 3 family.</text>
</comment>
<keyword evidence="8" id="KW-1185">Reference proteome</keyword>
<sequence>MSVGMLGKRGLYGFFLLLMILSAGCTTNNSVKVGIESNFRPFTYTEAGEGKGFEVELWQAIAEKANLKYELIPMEYRELNEAVKSGKVDLAIAGMTINNARKEKFAFSDPYFQTGLVILTASDNEMIKTEDDLAGKVVATRLGSTAYTYTGDIKGIKEIRGFPSITEAYDQLKDKKVDAVVFDERNAHDFIQKSGDGKVKIVGEMLNKESYGVVSKKRNQYIGRVNLGIEAVVKDGTYAALYKKWFGSEPSKLPGE</sequence>
<keyword evidence="3" id="KW-0732">Signal</keyword>
<evidence type="ECO:0000259" key="5">
    <source>
        <dbReference type="SMART" id="SM00062"/>
    </source>
</evidence>
<dbReference type="PANTHER" id="PTHR35936:SF38">
    <property type="entry name" value="GLUTAMINE-BINDING PERIPLASMIC PROTEIN"/>
    <property type="match status" value="1"/>
</dbReference>
<dbReference type="Proteomes" id="UP001597120">
    <property type="component" value="Unassembled WGS sequence"/>
</dbReference>
<comment type="caution">
    <text evidence="7">The sequence shown here is derived from an EMBL/GenBank/DDBJ whole genome shotgun (WGS) entry which is preliminary data.</text>
</comment>
<dbReference type="RefSeq" id="WP_379286283.1">
    <property type="nucleotide sequence ID" value="NZ_JBHTIU010000012.1"/>
</dbReference>
<reference evidence="8" key="1">
    <citation type="journal article" date="2019" name="Int. J. Syst. Evol. Microbiol.">
        <title>The Global Catalogue of Microorganisms (GCM) 10K type strain sequencing project: providing services to taxonomists for standard genome sequencing and annotation.</title>
        <authorList>
            <consortium name="The Broad Institute Genomics Platform"/>
            <consortium name="The Broad Institute Genome Sequencing Center for Infectious Disease"/>
            <person name="Wu L."/>
            <person name="Ma J."/>
        </authorList>
    </citation>
    <scope>NUCLEOTIDE SEQUENCE [LARGE SCALE GENOMIC DNA]</scope>
    <source>
        <strain evidence="8">CCUG 57263</strain>
    </source>
</reference>
<evidence type="ECO:0000313" key="8">
    <source>
        <dbReference type="Proteomes" id="UP001597120"/>
    </source>
</evidence>
<dbReference type="Pfam" id="PF00497">
    <property type="entry name" value="SBP_bac_3"/>
    <property type="match status" value="1"/>
</dbReference>
<accession>A0ABW3D5X0</accession>
<dbReference type="InterPro" id="IPR018313">
    <property type="entry name" value="SBP_3_CS"/>
</dbReference>
<evidence type="ECO:0000313" key="7">
    <source>
        <dbReference type="EMBL" id="MFD0868346.1"/>
    </source>
</evidence>
<evidence type="ECO:0000256" key="4">
    <source>
        <dbReference type="RuleBase" id="RU003744"/>
    </source>
</evidence>
<dbReference type="InterPro" id="IPR001638">
    <property type="entry name" value="Solute-binding_3/MltF_N"/>
</dbReference>
<comment type="subcellular location">
    <subcellularLocation>
        <location evidence="1">Cell envelope</location>
    </subcellularLocation>
</comment>
<evidence type="ECO:0000256" key="2">
    <source>
        <dbReference type="ARBA" id="ARBA00010333"/>
    </source>
</evidence>
<evidence type="ECO:0000256" key="3">
    <source>
        <dbReference type="ARBA" id="ARBA00022729"/>
    </source>
</evidence>
<gene>
    <name evidence="7" type="ORF">ACFQ03_04235</name>
</gene>
<dbReference type="SMART" id="SM00079">
    <property type="entry name" value="PBPe"/>
    <property type="match status" value="1"/>
</dbReference>
<dbReference type="SUPFAM" id="SSF53850">
    <property type="entry name" value="Periplasmic binding protein-like II"/>
    <property type="match status" value="1"/>
</dbReference>